<proteinExistence type="predicted"/>
<organism evidence="2">
    <name type="scientific">viral metagenome</name>
    <dbReference type="NCBI Taxonomy" id="1070528"/>
    <lineage>
        <taxon>unclassified sequences</taxon>
        <taxon>metagenomes</taxon>
        <taxon>organismal metagenomes</taxon>
    </lineage>
</organism>
<dbReference type="AlphaFoldDB" id="A0A6M3KR34"/>
<reference evidence="2" key="1">
    <citation type="submission" date="2020-03" db="EMBL/GenBank/DDBJ databases">
        <title>The deep terrestrial virosphere.</title>
        <authorList>
            <person name="Holmfeldt K."/>
            <person name="Nilsson E."/>
            <person name="Simone D."/>
            <person name="Lopez-Fernandez M."/>
            <person name="Wu X."/>
            <person name="de Brujin I."/>
            <person name="Lundin D."/>
            <person name="Andersson A."/>
            <person name="Bertilsson S."/>
            <person name="Dopson M."/>
        </authorList>
    </citation>
    <scope>NUCLEOTIDE SEQUENCE</scope>
    <source>
        <strain evidence="2">MM415A00253</strain>
        <strain evidence="1">MM415B00618</strain>
    </source>
</reference>
<sequence>MALTPSIQTLVSYINSPRDINITDNSDYAGEGIGNANASGLLKITSPAGVVFYNNTNWLNPDIDLDNPLKLLEKANIPLPLGGDGLPLLGNYKVDYQVRYSPVLRSYPIINVDLVNNKIKISGDLVVEALAAYNFNINGSTGNDGGYSVSDISLDGGNTSIKFVEQLLDATVDGNFRYEDDRAMGYTYTLSQIYNLCFELPVINLEVSHDCRRSQLLSEDVSDYDIDCNGTEVEPDSVTRTMTIEYPETMPVAMADVVTDSEEYYLGPRIWTGVYRISLSSVLQYTLPDDLVVQATILGNTTDEVECDECLCLYFPCMETLYENYYTYLGNNANKAETLKKVIDQLELNFMMYIAAEDCGEDSSVYCEKIADILSTQNCNCSPVTGDTSIEIIPVISSIGGGSGSGTCCDIFSVTSDPLSTLGKTGDWAFEDNGDCWKKVAGAWVLQFNIMGAAGATGATGATGAQGDPGACIIIQELFPSVNTGIGIEMLKSGNIPTVDIAQYDEIYIQAEFDIAENCDSSVYLQTSTGIHIGKKFNNIAGSLQHVRIDAILKVFSLTGPSNIKMTQLVFVHPTITGDVVSDVKPYGDLAEGITISLVPSNITIWAMCNDDVVSTTCNFLTATLYKKQV</sequence>
<dbReference type="EMBL" id="MT142517">
    <property type="protein sequence ID" value="QJA83768.1"/>
    <property type="molecule type" value="Genomic_DNA"/>
</dbReference>
<gene>
    <name evidence="2" type="ORF">MM415A00253_0016</name>
    <name evidence="1" type="ORF">MM415B00618_0009</name>
</gene>
<evidence type="ECO:0000313" key="2">
    <source>
        <dbReference type="EMBL" id="QJA83768.1"/>
    </source>
</evidence>
<evidence type="ECO:0000313" key="1">
    <source>
        <dbReference type="EMBL" id="QJA63582.1"/>
    </source>
</evidence>
<protein>
    <submittedName>
        <fullName evidence="2">Uncharacterized protein</fullName>
    </submittedName>
</protein>
<dbReference type="EMBL" id="MT141500">
    <property type="protein sequence ID" value="QJA63582.1"/>
    <property type="molecule type" value="Genomic_DNA"/>
</dbReference>
<accession>A0A6M3KR34</accession>
<name>A0A6M3KR34_9ZZZZ</name>